<feature type="compositionally biased region" description="Low complexity" evidence="11">
    <location>
        <begin position="10"/>
        <end position="21"/>
    </location>
</feature>
<dbReference type="InterPro" id="IPR038506">
    <property type="entry name" value="GLE1-like_sf"/>
</dbReference>
<dbReference type="Proteomes" id="UP001337655">
    <property type="component" value="Unassembled WGS sequence"/>
</dbReference>
<dbReference type="AlphaFoldDB" id="A0AAV9P4X2"/>
<dbReference type="GO" id="GO:0031369">
    <property type="term" value="F:translation initiation factor binding"/>
    <property type="evidence" value="ECO:0007669"/>
    <property type="project" value="TreeGrafter"/>
</dbReference>
<comment type="similarity">
    <text evidence="2">Belongs to the GLE1 family.</text>
</comment>
<evidence type="ECO:0000256" key="6">
    <source>
        <dbReference type="ARBA" id="ARBA00023010"/>
    </source>
</evidence>
<dbReference type="GO" id="GO:0044614">
    <property type="term" value="C:nuclear pore cytoplasmic filaments"/>
    <property type="evidence" value="ECO:0007669"/>
    <property type="project" value="TreeGrafter"/>
</dbReference>
<evidence type="ECO:0000256" key="7">
    <source>
        <dbReference type="ARBA" id="ARBA00023132"/>
    </source>
</evidence>
<dbReference type="Pfam" id="PF07817">
    <property type="entry name" value="GLE1"/>
    <property type="match status" value="1"/>
</dbReference>
<evidence type="ECO:0000256" key="3">
    <source>
        <dbReference type="ARBA" id="ARBA00022448"/>
    </source>
</evidence>
<keyword evidence="13" id="KW-1185">Reference proteome</keyword>
<evidence type="ECO:0000256" key="8">
    <source>
        <dbReference type="ARBA" id="ARBA00023242"/>
    </source>
</evidence>
<accession>A0AAV9P4X2</accession>
<dbReference type="GeneID" id="89927882"/>
<keyword evidence="5" id="KW-0653">Protein transport</keyword>
<dbReference type="GO" id="GO:0015031">
    <property type="term" value="P:protein transport"/>
    <property type="evidence" value="ECO:0007669"/>
    <property type="project" value="UniProtKB-KW"/>
</dbReference>
<dbReference type="InterPro" id="IPR012476">
    <property type="entry name" value="GLE1"/>
</dbReference>
<proteinExistence type="inferred from homology"/>
<evidence type="ECO:0000256" key="4">
    <source>
        <dbReference type="ARBA" id="ARBA00022816"/>
    </source>
</evidence>
<comment type="subcellular location">
    <subcellularLocation>
        <location evidence="1">Nucleus</location>
        <location evidence="1">Nuclear pore complex</location>
    </subcellularLocation>
</comment>
<dbReference type="EMBL" id="JAVRRT010000010">
    <property type="protein sequence ID" value="KAK5167975.1"/>
    <property type="molecule type" value="Genomic_DNA"/>
</dbReference>
<sequence>MSSPFRAFDRSPSSQRSTPSRNLFNGVKRVNGYHRSPRNAINDSPSRQILEEFSLMLLNDDRNFRSSLDEQAAAQSRLHIEALDRALAKHESVRESAERARERVELELERERRRLEAEERRAIEEARRKLEEQRLAEERKRLEEQQAREEAQRKEEALKRQQDEAKRKAEAERQQQEEAKAQKERQDKEEADRKARQDAEAKQRAQQAENERQTAASQAPAAAPQTNGTGLSRPSPLSGPAASAPAQASANLPQGLVSSNDEREAAHNAYLDLHKRLKQMREHVSNEVKKVPGLKDKLSDWRRSIKKCLGQLSKGTSQEAKDTNKRATVEITKTLDAAAQVSEPSIDITAFLVQNHQPPGANTQGPACLLFLLNHFVKNIINQLVVGSGDDLKAADSIGVLAVTIFARPQYLFNGQSLIDLLWAKYHKACPVLFGISGNERTRDGRIRLGWLMEPGSNTFIAQQQHYERMSGLGAGFAAITLRDFSRSKNANPAPNRLYWESLARITNTPAQATTPTHFIVLKGMVSNYVPRIINTFGSAGIAALRHALILFPNEKGPTDEKGRKVPAVTAVLAMPMVLQRELHLTL</sequence>
<dbReference type="PANTHER" id="PTHR12960:SF0">
    <property type="entry name" value="MRNA EXPORT FACTOR GLE1"/>
    <property type="match status" value="1"/>
</dbReference>
<keyword evidence="8" id="KW-0539">Nucleus</keyword>
<dbReference type="PANTHER" id="PTHR12960">
    <property type="entry name" value="GLE-1-RELATED"/>
    <property type="match status" value="1"/>
</dbReference>
<protein>
    <recommendedName>
        <fullName evidence="9">mRNA export factor GLE1</fullName>
    </recommendedName>
    <alternativeName>
        <fullName evidence="10">Nucleoporin GLE1</fullName>
    </alternativeName>
</protein>
<evidence type="ECO:0000256" key="5">
    <source>
        <dbReference type="ARBA" id="ARBA00022927"/>
    </source>
</evidence>
<evidence type="ECO:0000313" key="13">
    <source>
        <dbReference type="Proteomes" id="UP001337655"/>
    </source>
</evidence>
<feature type="region of interest" description="Disordered" evidence="11">
    <location>
        <begin position="152"/>
        <end position="250"/>
    </location>
</feature>
<feature type="region of interest" description="Disordered" evidence="11">
    <location>
        <begin position="1"/>
        <end position="43"/>
    </location>
</feature>
<feature type="compositionally biased region" description="Basic and acidic residues" evidence="11">
    <location>
        <begin position="152"/>
        <end position="203"/>
    </location>
</feature>
<feature type="compositionally biased region" description="Low complexity" evidence="11">
    <location>
        <begin position="213"/>
        <end position="250"/>
    </location>
</feature>
<dbReference type="GO" id="GO:0016973">
    <property type="term" value="P:poly(A)+ mRNA export from nucleus"/>
    <property type="evidence" value="ECO:0007669"/>
    <property type="project" value="InterPro"/>
</dbReference>
<reference evidence="12 13" key="1">
    <citation type="submission" date="2023-08" db="EMBL/GenBank/DDBJ databases">
        <title>Black Yeasts Isolated from many extreme environments.</title>
        <authorList>
            <person name="Coleine C."/>
            <person name="Stajich J.E."/>
            <person name="Selbmann L."/>
        </authorList>
    </citation>
    <scope>NUCLEOTIDE SEQUENCE [LARGE SCALE GENOMIC DNA]</scope>
    <source>
        <strain evidence="12 13">CCFEE 5935</strain>
    </source>
</reference>
<evidence type="ECO:0000256" key="1">
    <source>
        <dbReference type="ARBA" id="ARBA00004567"/>
    </source>
</evidence>
<dbReference type="Gene3D" id="1.25.40.510">
    <property type="entry name" value="GLE1-like"/>
    <property type="match status" value="1"/>
</dbReference>
<keyword evidence="3" id="KW-0813">Transport</keyword>
<evidence type="ECO:0000256" key="2">
    <source>
        <dbReference type="ARBA" id="ARBA00011056"/>
    </source>
</evidence>
<evidence type="ECO:0000256" key="10">
    <source>
        <dbReference type="ARBA" id="ARBA00029983"/>
    </source>
</evidence>
<comment type="caution">
    <text evidence="12">The sequence shown here is derived from an EMBL/GenBank/DDBJ whole genome shotgun (WGS) entry which is preliminary data.</text>
</comment>
<dbReference type="GO" id="GO:0005543">
    <property type="term" value="F:phospholipid binding"/>
    <property type="evidence" value="ECO:0007669"/>
    <property type="project" value="TreeGrafter"/>
</dbReference>
<dbReference type="GO" id="GO:0000822">
    <property type="term" value="F:inositol hexakisphosphate binding"/>
    <property type="evidence" value="ECO:0007669"/>
    <property type="project" value="TreeGrafter"/>
</dbReference>
<evidence type="ECO:0000256" key="11">
    <source>
        <dbReference type="SAM" id="MobiDB-lite"/>
    </source>
</evidence>
<dbReference type="RefSeq" id="XP_064657585.1">
    <property type="nucleotide sequence ID" value="XM_064803784.1"/>
</dbReference>
<keyword evidence="7" id="KW-0906">Nuclear pore complex</keyword>
<keyword evidence="4" id="KW-0509">mRNA transport</keyword>
<evidence type="ECO:0000313" key="12">
    <source>
        <dbReference type="EMBL" id="KAK5167975.1"/>
    </source>
</evidence>
<dbReference type="GO" id="GO:0005737">
    <property type="term" value="C:cytoplasm"/>
    <property type="evidence" value="ECO:0007669"/>
    <property type="project" value="TreeGrafter"/>
</dbReference>
<organism evidence="12 13">
    <name type="scientific">Saxophila tyrrhenica</name>
    <dbReference type="NCBI Taxonomy" id="1690608"/>
    <lineage>
        <taxon>Eukaryota</taxon>
        <taxon>Fungi</taxon>
        <taxon>Dikarya</taxon>
        <taxon>Ascomycota</taxon>
        <taxon>Pezizomycotina</taxon>
        <taxon>Dothideomycetes</taxon>
        <taxon>Dothideomycetidae</taxon>
        <taxon>Mycosphaerellales</taxon>
        <taxon>Extremaceae</taxon>
        <taxon>Saxophila</taxon>
    </lineage>
</organism>
<name>A0AAV9P4X2_9PEZI</name>
<keyword evidence="6" id="KW-0811">Translocation</keyword>
<evidence type="ECO:0000256" key="9">
    <source>
        <dbReference type="ARBA" id="ARBA00026227"/>
    </source>
</evidence>
<gene>
    <name evidence="12" type="ORF">LTR77_006542</name>
</gene>